<dbReference type="CDD" id="cd01908">
    <property type="entry name" value="YafJ"/>
    <property type="match status" value="1"/>
</dbReference>
<accession>A0A381NN84</accession>
<dbReference type="PANTHER" id="PTHR43187:SF1">
    <property type="entry name" value="GLUTAMINE AMIDOTRANSFERASE DUG3-RELATED"/>
    <property type="match status" value="1"/>
</dbReference>
<sequence>MDKLLYRPENSLINQSFMAREREEPLNGDGFGVGWYTPEIEPTPAVFTSIQPAWNNRNLKNLSPKICSSSIFAHVRAATHGRVSEANCHPFQYGKLLFMHNGAIAGFNVIKRALRMRLSDGIYDWIKGDTDSEHFFALILQHLDAHAKLTVGEIADAFIKALVELTELLNEHSIDHPFYMNGLLSDGERIVASRYVSDENVEPHTLYFSDRGGFECDDGICHIVHGKSENDCIMIVSEKLTDVAEDWHPVPKNHMVMLDKDLSQSLKPIEL</sequence>
<feature type="domain" description="Glutamine amidotransferase type-2" evidence="2">
    <location>
        <begin position="1"/>
        <end position="271"/>
    </location>
</feature>
<dbReference type="InterPro" id="IPR017932">
    <property type="entry name" value="GATase_2_dom"/>
</dbReference>
<dbReference type="SUPFAM" id="SSF56235">
    <property type="entry name" value="N-terminal nucleophile aminohydrolases (Ntn hydrolases)"/>
    <property type="match status" value="1"/>
</dbReference>
<evidence type="ECO:0000256" key="1">
    <source>
        <dbReference type="ARBA" id="ARBA00022962"/>
    </source>
</evidence>
<reference evidence="3" key="1">
    <citation type="submission" date="2018-05" db="EMBL/GenBank/DDBJ databases">
        <authorList>
            <person name="Lanie J.A."/>
            <person name="Ng W.-L."/>
            <person name="Kazmierczak K.M."/>
            <person name="Andrzejewski T.M."/>
            <person name="Davidsen T.M."/>
            <person name="Wayne K.J."/>
            <person name="Tettelin H."/>
            <person name="Glass J.I."/>
            <person name="Rusch D."/>
            <person name="Podicherti R."/>
            <person name="Tsui H.-C.T."/>
            <person name="Winkler M.E."/>
        </authorList>
    </citation>
    <scope>NUCLEOTIDE SEQUENCE</scope>
</reference>
<proteinExistence type="predicted"/>
<dbReference type="PANTHER" id="PTHR43187">
    <property type="entry name" value="GLUTAMINE AMIDOTRANSFERASE DUG3-RELATED"/>
    <property type="match status" value="1"/>
</dbReference>
<organism evidence="3">
    <name type="scientific">marine metagenome</name>
    <dbReference type="NCBI Taxonomy" id="408172"/>
    <lineage>
        <taxon>unclassified sequences</taxon>
        <taxon>metagenomes</taxon>
        <taxon>ecological metagenomes</taxon>
    </lineage>
</organism>
<evidence type="ECO:0000259" key="2">
    <source>
        <dbReference type="PROSITE" id="PS51278"/>
    </source>
</evidence>
<name>A0A381NN84_9ZZZZ</name>
<dbReference type="EMBL" id="UINC01000462">
    <property type="protein sequence ID" value="SUZ55809.1"/>
    <property type="molecule type" value="Genomic_DNA"/>
</dbReference>
<dbReference type="InterPro" id="IPR052373">
    <property type="entry name" value="Gamma-glu_amide_hydrolase"/>
</dbReference>
<dbReference type="Pfam" id="PF13230">
    <property type="entry name" value="GATase_4"/>
    <property type="match status" value="1"/>
</dbReference>
<evidence type="ECO:0000313" key="3">
    <source>
        <dbReference type="EMBL" id="SUZ55809.1"/>
    </source>
</evidence>
<dbReference type="PROSITE" id="PS51278">
    <property type="entry name" value="GATASE_TYPE_2"/>
    <property type="match status" value="1"/>
</dbReference>
<dbReference type="AlphaFoldDB" id="A0A381NN84"/>
<dbReference type="Gene3D" id="3.60.20.10">
    <property type="entry name" value="Glutamine Phosphoribosylpyrophosphate, subunit 1, domain 1"/>
    <property type="match status" value="1"/>
</dbReference>
<dbReference type="InterPro" id="IPR026869">
    <property type="entry name" value="EgtC-like"/>
</dbReference>
<keyword evidence="1" id="KW-0315">Glutamine amidotransferase</keyword>
<gene>
    <name evidence="3" type="ORF">METZ01_LOCUS8663</name>
</gene>
<dbReference type="InterPro" id="IPR029055">
    <property type="entry name" value="Ntn_hydrolases_N"/>
</dbReference>
<protein>
    <recommendedName>
        <fullName evidence="2">Glutamine amidotransferase type-2 domain-containing protein</fullName>
    </recommendedName>
</protein>